<sequence length="344" mass="38639">MKWTHDDFFREQSKGMPPLIQADLTGKTIIITGANVGLGLEAAKHFATMNPERLIVACRNEIKGGEAARGKNASNFNRVEVWTMDQGNFSTVKAFADRAEKELDRIDYLVLNAAVATYQYNATVDGWETQVQVNHLAPTLLALLLLPKMFDTAKRYGTSPRLVSVSTNAHYTVTIDKEVLDAPSSLKMYSSEQYSTPKVMENRYQSSKLVNLVSLRSLHYRLPQTSPTITIVAVSPGFCATSLTRHVPNQATDYWKKMKEVAFTAEEGSRPILYGAFKYAGTEEEERKIRGGYLFKSELMEVSDWVLSEEGKKAEDKFWAETIEILGKVDDRVRKVVSECLVTD</sequence>
<dbReference type="SUPFAM" id="SSF51735">
    <property type="entry name" value="NAD(P)-binding Rossmann-fold domains"/>
    <property type="match status" value="1"/>
</dbReference>
<dbReference type="OrthoDB" id="542013at2759"/>
<reference evidence="2 3" key="1">
    <citation type="journal article" date="2020" name="ISME J.">
        <title>Uncovering the hidden diversity of litter-decomposition mechanisms in mushroom-forming fungi.</title>
        <authorList>
            <person name="Floudas D."/>
            <person name="Bentzer J."/>
            <person name="Ahren D."/>
            <person name="Johansson T."/>
            <person name="Persson P."/>
            <person name="Tunlid A."/>
        </authorList>
    </citation>
    <scope>NUCLEOTIDE SEQUENCE [LARGE SCALE GENOMIC DNA]</scope>
    <source>
        <strain evidence="2 3">CBS 291.85</strain>
    </source>
</reference>
<organism evidence="2 3">
    <name type="scientific">Tetrapyrgos nigripes</name>
    <dbReference type="NCBI Taxonomy" id="182062"/>
    <lineage>
        <taxon>Eukaryota</taxon>
        <taxon>Fungi</taxon>
        <taxon>Dikarya</taxon>
        <taxon>Basidiomycota</taxon>
        <taxon>Agaricomycotina</taxon>
        <taxon>Agaricomycetes</taxon>
        <taxon>Agaricomycetidae</taxon>
        <taxon>Agaricales</taxon>
        <taxon>Marasmiineae</taxon>
        <taxon>Marasmiaceae</taxon>
        <taxon>Tetrapyrgos</taxon>
    </lineage>
</organism>
<dbReference type="PANTHER" id="PTHR43157">
    <property type="entry name" value="PHOSPHATIDYLINOSITOL-GLYCAN BIOSYNTHESIS CLASS F PROTEIN-RELATED"/>
    <property type="match status" value="1"/>
</dbReference>
<dbReference type="EMBL" id="JAACJM010000005">
    <property type="protein sequence ID" value="KAF5372619.1"/>
    <property type="molecule type" value="Genomic_DNA"/>
</dbReference>
<name>A0A8H5GWP1_9AGAR</name>
<dbReference type="InterPro" id="IPR036291">
    <property type="entry name" value="NAD(P)-bd_dom_sf"/>
</dbReference>
<dbReference type="InterPro" id="IPR002347">
    <property type="entry name" value="SDR_fam"/>
</dbReference>
<comment type="caution">
    <text evidence="2">The sequence shown here is derived from an EMBL/GenBank/DDBJ whole genome shotgun (WGS) entry which is preliminary data.</text>
</comment>
<keyword evidence="1" id="KW-0560">Oxidoreductase</keyword>
<proteinExistence type="predicted"/>
<evidence type="ECO:0008006" key="4">
    <source>
        <dbReference type="Google" id="ProtNLM"/>
    </source>
</evidence>
<dbReference type="Pfam" id="PF00106">
    <property type="entry name" value="adh_short"/>
    <property type="match status" value="1"/>
</dbReference>
<gene>
    <name evidence="2" type="ORF">D9758_005246</name>
</gene>
<dbReference type="Proteomes" id="UP000559256">
    <property type="component" value="Unassembled WGS sequence"/>
</dbReference>
<dbReference type="PANTHER" id="PTHR43157:SF31">
    <property type="entry name" value="PHOSPHATIDYLINOSITOL-GLYCAN BIOSYNTHESIS CLASS F PROTEIN"/>
    <property type="match status" value="1"/>
</dbReference>
<accession>A0A8H5GWP1</accession>
<dbReference type="GO" id="GO:0016491">
    <property type="term" value="F:oxidoreductase activity"/>
    <property type="evidence" value="ECO:0007669"/>
    <property type="project" value="UniProtKB-KW"/>
</dbReference>
<evidence type="ECO:0000256" key="1">
    <source>
        <dbReference type="ARBA" id="ARBA00023002"/>
    </source>
</evidence>
<evidence type="ECO:0000313" key="3">
    <source>
        <dbReference type="Proteomes" id="UP000559256"/>
    </source>
</evidence>
<dbReference type="AlphaFoldDB" id="A0A8H5GWP1"/>
<protein>
    <recommendedName>
        <fullName evidence="4">Short-chain dehydrogenase</fullName>
    </recommendedName>
</protein>
<dbReference type="PRINTS" id="PR00081">
    <property type="entry name" value="GDHRDH"/>
</dbReference>
<keyword evidence="3" id="KW-1185">Reference proteome</keyword>
<dbReference type="Gene3D" id="3.40.50.720">
    <property type="entry name" value="NAD(P)-binding Rossmann-like Domain"/>
    <property type="match status" value="1"/>
</dbReference>
<evidence type="ECO:0000313" key="2">
    <source>
        <dbReference type="EMBL" id="KAF5372619.1"/>
    </source>
</evidence>